<evidence type="ECO:0000313" key="2">
    <source>
        <dbReference type="Proteomes" id="UP000684084"/>
    </source>
</evidence>
<gene>
    <name evidence="1" type="ORF">CHRIB12_LOCUS13209</name>
</gene>
<name>A0A915ZEF1_9GLOM</name>
<proteinExistence type="predicted"/>
<dbReference type="VEuPathDB" id="FungiDB:RhiirFUN_005838"/>
<dbReference type="AlphaFoldDB" id="A0A915ZEF1"/>
<sequence>MQVLPVDTMYRLKDFNFRLILNIYHTNIHRLNKVVTYGSTLHTQYMKCKYATQLKNYICSLFKKGSVNEYIMNQQHGLCLTISHIRSTH</sequence>
<comment type="caution">
    <text evidence="1">The sequence shown here is derived from an EMBL/GenBank/DDBJ whole genome shotgun (WGS) entry which is preliminary data.</text>
</comment>
<evidence type="ECO:0000313" key="1">
    <source>
        <dbReference type="EMBL" id="CAB5371630.1"/>
    </source>
</evidence>
<dbReference type="Proteomes" id="UP000684084">
    <property type="component" value="Unassembled WGS sequence"/>
</dbReference>
<reference evidence="1" key="1">
    <citation type="submission" date="2020-05" db="EMBL/GenBank/DDBJ databases">
        <authorList>
            <person name="Rincon C."/>
            <person name="Sanders R I."/>
            <person name="Robbins C."/>
            <person name="Chaturvedi A."/>
        </authorList>
    </citation>
    <scope>NUCLEOTIDE SEQUENCE</scope>
    <source>
        <strain evidence="1">CHB12</strain>
    </source>
</reference>
<dbReference type="OrthoDB" id="2305816at2759"/>
<accession>A0A915ZEF1</accession>
<dbReference type="EMBL" id="CAGKOT010000029">
    <property type="protein sequence ID" value="CAB5371630.1"/>
    <property type="molecule type" value="Genomic_DNA"/>
</dbReference>
<protein>
    <submittedName>
        <fullName evidence="1">Uncharacterized protein</fullName>
    </submittedName>
</protein>
<organism evidence="1 2">
    <name type="scientific">Rhizophagus irregularis</name>
    <dbReference type="NCBI Taxonomy" id="588596"/>
    <lineage>
        <taxon>Eukaryota</taxon>
        <taxon>Fungi</taxon>
        <taxon>Fungi incertae sedis</taxon>
        <taxon>Mucoromycota</taxon>
        <taxon>Glomeromycotina</taxon>
        <taxon>Glomeromycetes</taxon>
        <taxon>Glomerales</taxon>
        <taxon>Glomeraceae</taxon>
        <taxon>Rhizophagus</taxon>
    </lineage>
</organism>